<dbReference type="OrthoDB" id="2373987at2759"/>
<name>A0A9Q1ECP5_SYNKA</name>
<dbReference type="GO" id="GO:0070679">
    <property type="term" value="F:inositol 1,4,5 trisphosphate binding"/>
    <property type="evidence" value="ECO:0007669"/>
    <property type="project" value="TreeGrafter"/>
</dbReference>
<accession>A0A9Q1ECP5</accession>
<dbReference type="PANTHER" id="PTHR10117:SF8">
    <property type="entry name" value="SHORT TRANSIENT RECEPTOR POTENTIAL CHANNEL 3"/>
    <property type="match status" value="1"/>
</dbReference>
<evidence type="ECO:0000313" key="5">
    <source>
        <dbReference type="EMBL" id="KAJ8336321.1"/>
    </source>
</evidence>
<protein>
    <submittedName>
        <fullName evidence="5">Uncharacterized protein</fullName>
    </submittedName>
</protein>
<evidence type="ECO:0000256" key="3">
    <source>
        <dbReference type="ARBA" id="ARBA00023303"/>
    </source>
</evidence>
<keyword evidence="3" id="KW-0407">Ion channel</keyword>
<dbReference type="EMBL" id="JAINUF010000020">
    <property type="protein sequence ID" value="KAJ8336321.1"/>
    <property type="molecule type" value="Genomic_DNA"/>
</dbReference>
<evidence type="ECO:0000256" key="4">
    <source>
        <dbReference type="SAM" id="Phobius"/>
    </source>
</evidence>
<keyword evidence="6" id="KW-1185">Reference proteome</keyword>
<keyword evidence="2" id="KW-0406">Ion transport</keyword>
<evidence type="ECO:0000256" key="2">
    <source>
        <dbReference type="ARBA" id="ARBA00023065"/>
    </source>
</evidence>
<keyword evidence="4" id="KW-0812">Transmembrane</keyword>
<dbReference type="GO" id="GO:0051480">
    <property type="term" value="P:regulation of cytosolic calcium ion concentration"/>
    <property type="evidence" value="ECO:0007669"/>
    <property type="project" value="TreeGrafter"/>
</dbReference>
<proteinExistence type="predicted"/>
<keyword evidence="4" id="KW-0472">Membrane</keyword>
<comment type="caution">
    <text evidence="5">The sequence shown here is derived from an EMBL/GenBank/DDBJ whole genome shotgun (WGS) entry which is preliminary data.</text>
</comment>
<dbReference type="PANTHER" id="PTHR10117">
    <property type="entry name" value="TRANSIENT RECEPTOR POTENTIAL CHANNEL"/>
    <property type="match status" value="1"/>
</dbReference>
<reference evidence="5" key="1">
    <citation type="journal article" date="2023" name="Science">
        <title>Genome structures resolve the early diversification of teleost fishes.</title>
        <authorList>
            <person name="Parey E."/>
            <person name="Louis A."/>
            <person name="Montfort J."/>
            <person name="Bouchez O."/>
            <person name="Roques C."/>
            <person name="Iampietro C."/>
            <person name="Lluch J."/>
            <person name="Castinel A."/>
            <person name="Donnadieu C."/>
            <person name="Desvignes T."/>
            <person name="Floi Bucao C."/>
            <person name="Jouanno E."/>
            <person name="Wen M."/>
            <person name="Mejri S."/>
            <person name="Dirks R."/>
            <person name="Jansen H."/>
            <person name="Henkel C."/>
            <person name="Chen W.J."/>
            <person name="Zahm M."/>
            <person name="Cabau C."/>
            <person name="Klopp C."/>
            <person name="Thompson A.W."/>
            <person name="Robinson-Rechavi M."/>
            <person name="Braasch I."/>
            <person name="Lecointre G."/>
            <person name="Bobe J."/>
            <person name="Postlethwait J.H."/>
            <person name="Berthelot C."/>
            <person name="Roest Crollius H."/>
            <person name="Guiguen Y."/>
        </authorList>
    </citation>
    <scope>NUCLEOTIDE SEQUENCE</scope>
    <source>
        <strain evidence="5">WJC10195</strain>
    </source>
</reference>
<feature type="transmembrane region" description="Helical" evidence="4">
    <location>
        <begin position="71"/>
        <end position="91"/>
    </location>
</feature>
<organism evidence="5 6">
    <name type="scientific">Synaphobranchus kaupii</name>
    <name type="common">Kaup's arrowtooth eel</name>
    <dbReference type="NCBI Taxonomy" id="118154"/>
    <lineage>
        <taxon>Eukaryota</taxon>
        <taxon>Metazoa</taxon>
        <taxon>Chordata</taxon>
        <taxon>Craniata</taxon>
        <taxon>Vertebrata</taxon>
        <taxon>Euteleostomi</taxon>
        <taxon>Actinopterygii</taxon>
        <taxon>Neopterygii</taxon>
        <taxon>Teleostei</taxon>
        <taxon>Anguilliformes</taxon>
        <taxon>Synaphobranchidae</taxon>
        <taxon>Synaphobranchus</taxon>
    </lineage>
</organism>
<dbReference type="InterPro" id="IPR002153">
    <property type="entry name" value="TRPC_channel"/>
</dbReference>
<feature type="transmembrane region" description="Helical" evidence="4">
    <location>
        <begin position="35"/>
        <end position="59"/>
    </location>
</feature>
<keyword evidence="1" id="KW-0813">Transport</keyword>
<dbReference type="Proteomes" id="UP001152622">
    <property type="component" value="Chromosome 20"/>
</dbReference>
<evidence type="ECO:0000313" key="6">
    <source>
        <dbReference type="Proteomes" id="UP001152622"/>
    </source>
</evidence>
<dbReference type="AlphaFoldDB" id="A0A9Q1ECP5"/>
<evidence type="ECO:0000256" key="1">
    <source>
        <dbReference type="ARBA" id="ARBA00022448"/>
    </source>
</evidence>
<sequence length="122" mass="13511">MEERGSTQFVAHPNCQQQLLSIWYENLLGLREHTIAVKSLVVLAVALGLPLLAVSYWFAPCSKLGRIQRSPFMKFVAHAASFIIFLGLLVFNASDRFEGISTLPNVTVTDYPTQTTPLRSSG</sequence>
<dbReference type="GO" id="GO:0034703">
    <property type="term" value="C:cation channel complex"/>
    <property type="evidence" value="ECO:0007669"/>
    <property type="project" value="TreeGrafter"/>
</dbReference>
<dbReference type="GO" id="GO:0015279">
    <property type="term" value="F:store-operated calcium channel activity"/>
    <property type="evidence" value="ECO:0007669"/>
    <property type="project" value="TreeGrafter"/>
</dbReference>
<gene>
    <name evidence="5" type="ORF">SKAU_G00396640</name>
</gene>
<dbReference type="GO" id="GO:0005886">
    <property type="term" value="C:plasma membrane"/>
    <property type="evidence" value="ECO:0007669"/>
    <property type="project" value="TreeGrafter"/>
</dbReference>
<keyword evidence="4" id="KW-1133">Transmembrane helix</keyword>
<dbReference type="GO" id="GO:0007338">
    <property type="term" value="P:single fertilization"/>
    <property type="evidence" value="ECO:0007669"/>
    <property type="project" value="TreeGrafter"/>
</dbReference>